<accession>A0ABP9C8P4</accession>
<feature type="domain" description="DUF4296" evidence="2">
    <location>
        <begin position="28"/>
        <end position="109"/>
    </location>
</feature>
<gene>
    <name evidence="3" type="ORF">GCM10023330_08630</name>
</gene>
<dbReference type="EMBL" id="BAABJW010000001">
    <property type="protein sequence ID" value="GAA4804524.1"/>
    <property type="molecule type" value="Genomic_DNA"/>
</dbReference>
<dbReference type="RefSeq" id="WP_345275703.1">
    <property type="nucleotide sequence ID" value="NZ_BAABJW010000001.1"/>
</dbReference>
<dbReference type="Pfam" id="PF14129">
    <property type="entry name" value="DUF4296"/>
    <property type="match status" value="1"/>
</dbReference>
<dbReference type="InterPro" id="IPR025381">
    <property type="entry name" value="DUF4296"/>
</dbReference>
<evidence type="ECO:0000259" key="2">
    <source>
        <dbReference type="Pfam" id="PF14129"/>
    </source>
</evidence>
<dbReference type="PROSITE" id="PS51257">
    <property type="entry name" value="PROKAR_LIPOPROTEIN"/>
    <property type="match status" value="1"/>
</dbReference>
<evidence type="ECO:0000313" key="4">
    <source>
        <dbReference type="Proteomes" id="UP001501433"/>
    </source>
</evidence>
<feature type="coiled-coil region" evidence="1">
    <location>
        <begin position="91"/>
        <end position="137"/>
    </location>
</feature>
<evidence type="ECO:0000256" key="1">
    <source>
        <dbReference type="SAM" id="Coils"/>
    </source>
</evidence>
<keyword evidence="1" id="KW-0175">Coiled coil</keyword>
<evidence type="ECO:0000313" key="3">
    <source>
        <dbReference type="EMBL" id="GAA4804524.1"/>
    </source>
</evidence>
<keyword evidence="4" id="KW-1185">Reference proteome</keyword>
<reference evidence="4" key="1">
    <citation type="journal article" date="2019" name="Int. J. Syst. Evol. Microbiol.">
        <title>The Global Catalogue of Microorganisms (GCM) 10K type strain sequencing project: providing services to taxonomists for standard genome sequencing and annotation.</title>
        <authorList>
            <consortium name="The Broad Institute Genomics Platform"/>
            <consortium name="The Broad Institute Genome Sequencing Center for Infectious Disease"/>
            <person name="Wu L."/>
            <person name="Ma J."/>
        </authorList>
    </citation>
    <scope>NUCLEOTIDE SEQUENCE [LARGE SCALE GENOMIC DNA]</scope>
    <source>
        <strain evidence="4">JCM 18325</strain>
    </source>
</reference>
<dbReference type="Proteomes" id="UP001501433">
    <property type="component" value="Unassembled WGS sequence"/>
</dbReference>
<proteinExistence type="predicted"/>
<comment type="caution">
    <text evidence="3">The sequence shown here is derived from an EMBL/GenBank/DDBJ whole genome shotgun (WGS) entry which is preliminary data.</text>
</comment>
<name>A0ABP9C8P4_9FLAO</name>
<sequence length="182" mass="21012">MILKRFISYISIVLTLVACNRFNGPEKPDNLIPKEKMIDILIDDKLISSASTVNKMILKNSGIDLDTYIFTKYNIDSLQFVLSNNYYAFHIKDYEEIYNKVEDSLEMLKTKYKDLEAQEWKEKTKREEDSLKAALAKELDTLSLKDSLKKEIIKDSLDKTTTFKKFEAGTNLIPPVSDTGHQ</sequence>
<organism evidence="3 4">
    <name type="scientific">Litoribaculum gwangyangense</name>
    <dbReference type="NCBI Taxonomy" id="1130722"/>
    <lineage>
        <taxon>Bacteria</taxon>
        <taxon>Pseudomonadati</taxon>
        <taxon>Bacteroidota</taxon>
        <taxon>Flavobacteriia</taxon>
        <taxon>Flavobacteriales</taxon>
        <taxon>Flavobacteriaceae</taxon>
        <taxon>Litoribaculum</taxon>
    </lineage>
</organism>
<protein>
    <recommendedName>
        <fullName evidence="2">DUF4296 domain-containing protein</fullName>
    </recommendedName>
</protein>